<dbReference type="InterPro" id="IPR000847">
    <property type="entry name" value="LysR_HTH_N"/>
</dbReference>
<dbReference type="InterPro" id="IPR036390">
    <property type="entry name" value="WH_DNA-bd_sf"/>
</dbReference>
<dbReference type="SUPFAM" id="SSF46785">
    <property type="entry name" value="Winged helix' DNA-binding domain"/>
    <property type="match status" value="1"/>
</dbReference>
<comment type="caution">
    <text evidence="7">The sequence shown here is derived from an EMBL/GenBank/DDBJ whole genome shotgun (WGS) entry which is preliminary data.</text>
</comment>
<dbReference type="RefSeq" id="WP_135176292.1">
    <property type="nucleotide sequence ID" value="NZ_SPQT01000015.1"/>
</dbReference>
<evidence type="ECO:0000256" key="3">
    <source>
        <dbReference type="ARBA" id="ARBA00023015"/>
    </source>
</evidence>
<dbReference type="PROSITE" id="PS50931">
    <property type="entry name" value="HTH_LYSR"/>
    <property type="match status" value="1"/>
</dbReference>
<dbReference type="CDD" id="cd08422">
    <property type="entry name" value="PBP2_CrgA_like"/>
    <property type="match status" value="1"/>
</dbReference>
<sequence length="303" mass="32759">MPFDGRLLSGVTVLSAVIEAGTIARAADALGLTASAVSRAISRLEARVGVRLLERTTRSLSLTDEGRRFYERVGPHLAGIEEAAIEASGSAGIVRGRLRVNVDPFFSRIVLSSHIREFLEQHPEVSLELLMRDAVGDLGAGGFDLALRFGEPPNGSLVARKLVETRVLTVAAPAYLAQRGRPRHPSEVPDHDCIGFYDAANQRPFDWEFHKGKEILPVKVSARVLVSDVGAMLSACEAGAGIAQILQLGSGHLVESGALIDLFPEWSGEMFPLYALFPSRQHQPAKVRSFIDFCLGVIARENA</sequence>
<evidence type="ECO:0000256" key="1">
    <source>
        <dbReference type="ARBA" id="ARBA00003502"/>
    </source>
</evidence>
<accession>A0A4Y9LTG1</accession>
<organism evidence="7 8">
    <name type="scientific">Bradyrhizobium niftali</name>
    <dbReference type="NCBI Taxonomy" id="2560055"/>
    <lineage>
        <taxon>Bacteria</taxon>
        <taxon>Pseudomonadati</taxon>
        <taxon>Pseudomonadota</taxon>
        <taxon>Alphaproteobacteria</taxon>
        <taxon>Hyphomicrobiales</taxon>
        <taxon>Nitrobacteraceae</taxon>
        <taxon>Bradyrhizobium</taxon>
    </lineage>
</organism>
<evidence type="ECO:0000256" key="5">
    <source>
        <dbReference type="ARBA" id="ARBA00023163"/>
    </source>
</evidence>
<evidence type="ECO:0000256" key="4">
    <source>
        <dbReference type="ARBA" id="ARBA00023125"/>
    </source>
</evidence>
<evidence type="ECO:0000256" key="2">
    <source>
        <dbReference type="ARBA" id="ARBA00009437"/>
    </source>
</evidence>
<reference evidence="7 8" key="1">
    <citation type="submission" date="2019-03" db="EMBL/GenBank/DDBJ databases">
        <title>Bradyrhizobium diversity isolated from nodules of Chamaecrista fasciculata.</title>
        <authorList>
            <person name="Klepa M.S."/>
            <person name="Urquiaga M.O."/>
            <person name="Hungria M."/>
            <person name="Delamuta J.R."/>
        </authorList>
    </citation>
    <scope>NUCLEOTIDE SEQUENCE [LARGE SCALE GENOMIC DNA]</scope>
    <source>
        <strain evidence="7 8">CNPSo 3448</strain>
    </source>
</reference>
<name>A0A4Y9LTG1_9BRAD</name>
<comment type="function">
    <text evidence="1">NodD regulates the expression of the nodABCFE genes which encode other nodulation proteins. NodD is also a negative regulator of its own expression. Binds flavonoids as inducers.</text>
</comment>
<feature type="domain" description="HTH lysR-type" evidence="6">
    <location>
        <begin position="13"/>
        <end position="63"/>
    </location>
</feature>
<dbReference type="FunFam" id="1.10.10.10:FF:000001">
    <property type="entry name" value="LysR family transcriptional regulator"/>
    <property type="match status" value="1"/>
</dbReference>
<dbReference type="Pfam" id="PF03466">
    <property type="entry name" value="LysR_substrate"/>
    <property type="match status" value="1"/>
</dbReference>
<protein>
    <submittedName>
        <fullName evidence="7">LysR family transcriptional regulator</fullName>
    </submittedName>
</protein>
<dbReference type="InterPro" id="IPR005119">
    <property type="entry name" value="LysR_subst-bd"/>
</dbReference>
<dbReference type="Gene3D" id="1.10.10.10">
    <property type="entry name" value="Winged helix-like DNA-binding domain superfamily/Winged helix DNA-binding domain"/>
    <property type="match status" value="1"/>
</dbReference>
<dbReference type="GO" id="GO:0003700">
    <property type="term" value="F:DNA-binding transcription factor activity"/>
    <property type="evidence" value="ECO:0007669"/>
    <property type="project" value="InterPro"/>
</dbReference>
<dbReference type="Pfam" id="PF00126">
    <property type="entry name" value="HTH_1"/>
    <property type="match status" value="1"/>
</dbReference>
<comment type="similarity">
    <text evidence="2">Belongs to the LysR transcriptional regulatory family.</text>
</comment>
<dbReference type="Proteomes" id="UP000297966">
    <property type="component" value="Unassembled WGS sequence"/>
</dbReference>
<evidence type="ECO:0000259" key="6">
    <source>
        <dbReference type="PROSITE" id="PS50931"/>
    </source>
</evidence>
<dbReference type="AlphaFoldDB" id="A0A4Y9LTG1"/>
<dbReference type="PANTHER" id="PTHR30537:SF5">
    <property type="entry name" value="HTH-TYPE TRANSCRIPTIONAL ACTIVATOR TTDR-RELATED"/>
    <property type="match status" value="1"/>
</dbReference>
<dbReference type="PANTHER" id="PTHR30537">
    <property type="entry name" value="HTH-TYPE TRANSCRIPTIONAL REGULATOR"/>
    <property type="match status" value="1"/>
</dbReference>
<keyword evidence="4" id="KW-0238">DNA-binding</keyword>
<dbReference type="GO" id="GO:0003677">
    <property type="term" value="F:DNA binding"/>
    <property type="evidence" value="ECO:0007669"/>
    <property type="project" value="UniProtKB-KW"/>
</dbReference>
<gene>
    <name evidence="7" type="ORF">E4K65_24220</name>
</gene>
<evidence type="ECO:0000313" key="8">
    <source>
        <dbReference type="Proteomes" id="UP000297966"/>
    </source>
</evidence>
<dbReference type="SUPFAM" id="SSF53850">
    <property type="entry name" value="Periplasmic binding protein-like II"/>
    <property type="match status" value="1"/>
</dbReference>
<dbReference type="EMBL" id="SPQT01000015">
    <property type="protein sequence ID" value="TFV45182.1"/>
    <property type="molecule type" value="Genomic_DNA"/>
</dbReference>
<evidence type="ECO:0000313" key="7">
    <source>
        <dbReference type="EMBL" id="TFV45182.1"/>
    </source>
</evidence>
<dbReference type="InterPro" id="IPR036388">
    <property type="entry name" value="WH-like_DNA-bd_sf"/>
</dbReference>
<dbReference type="Gene3D" id="3.40.190.290">
    <property type="match status" value="1"/>
</dbReference>
<dbReference type="OrthoDB" id="9813056at2"/>
<keyword evidence="3" id="KW-0805">Transcription regulation</keyword>
<dbReference type="InterPro" id="IPR058163">
    <property type="entry name" value="LysR-type_TF_proteobact-type"/>
</dbReference>
<proteinExistence type="inferred from homology"/>
<keyword evidence="5" id="KW-0804">Transcription</keyword>
<keyword evidence="8" id="KW-1185">Reference proteome</keyword>